<keyword evidence="3 6" id="KW-0812">Transmembrane</keyword>
<proteinExistence type="inferred from homology"/>
<protein>
    <submittedName>
        <fullName evidence="7">Zinc transporter-like protein</fullName>
    </submittedName>
</protein>
<feature type="transmembrane region" description="Helical" evidence="6">
    <location>
        <begin position="97"/>
        <end position="114"/>
    </location>
</feature>
<reference evidence="7" key="2">
    <citation type="journal article" date="2021" name="World Allergy Organ. J.">
        <title>Chromosome-level assembly of Dermatophagoides farinae genome and transcriptome reveals two novel allergens Der f 37 and Der f 39.</title>
        <authorList>
            <person name="Chen J."/>
            <person name="Cai Z."/>
            <person name="Fan D."/>
            <person name="Hu J."/>
            <person name="Hou Y."/>
            <person name="He Y."/>
            <person name="Zhang Z."/>
            <person name="Zhao Z."/>
            <person name="Gao P."/>
            <person name="Hu W."/>
            <person name="Sun J."/>
            <person name="Li J."/>
            <person name="Ji K."/>
        </authorList>
    </citation>
    <scope>NUCLEOTIDE SEQUENCE</scope>
    <source>
        <strain evidence="7">JKM2019</strain>
    </source>
</reference>
<dbReference type="GO" id="GO:0140410">
    <property type="term" value="F:monoatomic cation:bicarbonate symporter activity"/>
    <property type="evidence" value="ECO:0007669"/>
    <property type="project" value="TreeGrafter"/>
</dbReference>
<dbReference type="GO" id="GO:0030003">
    <property type="term" value="P:intracellular monoatomic cation homeostasis"/>
    <property type="evidence" value="ECO:0007669"/>
    <property type="project" value="TreeGrafter"/>
</dbReference>
<feature type="transmembrane region" description="Helical" evidence="6">
    <location>
        <begin position="286"/>
        <end position="306"/>
    </location>
</feature>
<evidence type="ECO:0000256" key="1">
    <source>
        <dbReference type="ARBA" id="ARBA00004141"/>
    </source>
</evidence>
<dbReference type="GO" id="GO:0005886">
    <property type="term" value="C:plasma membrane"/>
    <property type="evidence" value="ECO:0007669"/>
    <property type="project" value="TreeGrafter"/>
</dbReference>
<sequence length="363" mass="39947">MWIIWLYGTAAVLTISLAGLAVIILLPKLQTDHQSNLSQIFVGLAVGTLCADALLHLLPHAFSSQLDHDDHSDNETSSIQHLSEYHTESISHNHVNSVWYGLLALGGIIGFLFFERLTIIFNDLFNQPDQTIDETTAAKCSTTNAEFLSPDLQKLNNHHHQHEMKELHETIDVLRKKTDNNLQVHDECHRSTISYPKPNGDGYIHIASHHHHHHRAHRGPSAALMVLMGDIVHNLFDGLAIGVAFAGSGISGGISTSIAVLCHELPHELGDFTIIIRSGMPLRNAVYWNIVASITCWFGMCLGIFLGSMKDAWLSALIGGTFLYISLVDMVPELDSCPHLPSKSRAIKLTVQMIGIAIESSSS</sequence>
<dbReference type="InterPro" id="IPR003689">
    <property type="entry name" value="ZIP"/>
</dbReference>
<keyword evidence="4 6" id="KW-1133">Transmembrane helix</keyword>
<feature type="transmembrane region" description="Helical" evidence="6">
    <location>
        <begin position="312"/>
        <end position="331"/>
    </location>
</feature>
<name>A0A9D4NYZ2_DERFA</name>
<dbReference type="GO" id="GO:0071578">
    <property type="term" value="P:zinc ion import across plasma membrane"/>
    <property type="evidence" value="ECO:0007669"/>
    <property type="project" value="TreeGrafter"/>
</dbReference>
<evidence type="ECO:0000256" key="6">
    <source>
        <dbReference type="SAM" id="Phobius"/>
    </source>
</evidence>
<gene>
    <name evidence="7" type="ORF">HUG17_8362</name>
</gene>
<evidence type="ECO:0000256" key="5">
    <source>
        <dbReference type="ARBA" id="ARBA00023136"/>
    </source>
</evidence>
<organism evidence="7">
    <name type="scientific">Dermatophagoides farinae</name>
    <name type="common">American house dust mite</name>
    <dbReference type="NCBI Taxonomy" id="6954"/>
    <lineage>
        <taxon>Eukaryota</taxon>
        <taxon>Metazoa</taxon>
        <taxon>Ecdysozoa</taxon>
        <taxon>Arthropoda</taxon>
        <taxon>Chelicerata</taxon>
        <taxon>Arachnida</taxon>
        <taxon>Acari</taxon>
        <taxon>Acariformes</taxon>
        <taxon>Sarcoptiformes</taxon>
        <taxon>Astigmata</taxon>
        <taxon>Psoroptidia</taxon>
        <taxon>Analgoidea</taxon>
        <taxon>Pyroglyphidae</taxon>
        <taxon>Dermatophagoidinae</taxon>
        <taxon>Dermatophagoides</taxon>
    </lineage>
</organism>
<evidence type="ECO:0000256" key="4">
    <source>
        <dbReference type="ARBA" id="ARBA00022989"/>
    </source>
</evidence>
<evidence type="ECO:0000256" key="3">
    <source>
        <dbReference type="ARBA" id="ARBA00022692"/>
    </source>
</evidence>
<keyword evidence="5 6" id="KW-0472">Membrane</keyword>
<dbReference type="AlphaFoldDB" id="A0A9D4NYZ2"/>
<dbReference type="Proteomes" id="UP000828236">
    <property type="component" value="Unassembled WGS sequence"/>
</dbReference>
<comment type="similarity">
    <text evidence="2">Belongs to the ZIP transporter (TC 2.A.5) family.</text>
</comment>
<evidence type="ECO:0000313" key="7">
    <source>
        <dbReference type="EMBL" id="KAH7640893.1"/>
    </source>
</evidence>
<feature type="transmembrane region" description="Helical" evidence="6">
    <location>
        <begin position="6"/>
        <end position="26"/>
    </location>
</feature>
<dbReference type="EMBL" id="SDOV01000005">
    <property type="protein sequence ID" value="KAH7640893.1"/>
    <property type="molecule type" value="Genomic_DNA"/>
</dbReference>
<dbReference type="InterPro" id="IPR050799">
    <property type="entry name" value="ZIP_Transporter"/>
</dbReference>
<reference evidence="7" key="1">
    <citation type="submission" date="2020-06" db="EMBL/GenBank/DDBJ databases">
        <authorList>
            <person name="Ji K."/>
            <person name="Li J."/>
        </authorList>
    </citation>
    <scope>NUCLEOTIDE SEQUENCE</scope>
    <source>
        <strain evidence="7">JKM2019</strain>
        <tissue evidence="7">Whole body</tissue>
    </source>
</reference>
<accession>A0A9D4NYZ2</accession>
<dbReference type="GO" id="GO:0005385">
    <property type="term" value="F:zinc ion transmembrane transporter activity"/>
    <property type="evidence" value="ECO:0007669"/>
    <property type="project" value="TreeGrafter"/>
</dbReference>
<comment type="caution">
    <text evidence="7">The sequence shown here is derived from an EMBL/GenBank/DDBJ whole genome shotgun (WGS) entry which is preliminary data.</text>
</comment>
<evidence type="ECO:0000256" key="2">
    <source>
        <dbReference type="ARBA" id="ARBA00006939"/>
    </source>
</evidence>
<feature type="transmembrane region" description="Helical" evidence="6">
    <location>
        <begin position="38"/>
        <end position="58"/>
    </location>
</feature>
<dbReference type="Pfam" id="PF02535">
    <property type="entry name" value="Zip"/>
    <property type="match status" value="1"/>
</dbReference>
<dbReference type="PANTHER" id="PTHR12191">
    <property type="entry name" value="SOLUTE CARRIER FAMILY 39"/>
    <property type="match status" value="1"/>
</dbReference>
<comment type="subcellular location">
    <subcellularLocation>
        <location evidence="1">Membrane</location>
        <topology evidence="1">Multi-pass membrane protein</topology>
    </subcellularLocation>
</comment>
<dbReference type="PANTHER" id="PTHR12191:SF37">
    <property type="entry name" value="ZINC TRANSPORTER FOI"/>
    <property type="match status" value="1"/>
</dbReference>